<evidence type="ECO:0000313" key="1">
    <source>
        <dbReference type="EMBL" id="KGN39593.1"/>
    </source>
</evidence>
<organism evidence="1 2">
    <name type="scientific">Knoellia subterranea KCTC 19937</name>
    <dbReference type="NCBI Taxonomy" id="1385521"/>
    <lineage>
        <taxon>Bacteria</taxon>
        <taxon>Bacillati</taxon>
        <taxon>Actinomycetota</taxon>
        <taxon>Actinomycetes</taxon>
        <taxon>Micrococcales</taxon>
        <taxon>Intrasporangiaceae</taxon>
        <taxon>Knoellia</taxon>
    </lineage>
</organism>
<keyword evidence="2" id="KW-1185">Reference proteome</keyword>
<protein>
    <submittedName>
        <fullName evidence="1">Uncharacterized protein</fullName>
    </submittedName>
</protein>
<proteinExistence type="predicted"/>
<dbReference type="AlphaFoldDB" id="A0A0A0JQY7"/>
<gene>
    <name evidence="1" type="ORF">N803_01915</name>
</gene>
<comment type="caution">
    <text evidence="1">The sequence shown here is derived from an EMBL/GenBank/DDBJ whole genome shotgun (WGS) entry which is preliminary data.</text>
</comment>
<accession>A0A0A0JQY7</accession>
<name>A0A0A0JQY7_9MICO</name>
<dbReference type="EMBL" id="AVPK01000001">
    <property type="protein sequence ID" value="KGN39593.1"/>
    <property type="molecule type" value="Genomic_DNA"/>
</dbReference>
<evidence type="ECO:0000313" key="2">
    <source>
        <dbReference type="Proteomes" id="UP000030011"/>
    </source>
</evidence>
<sequence>MAQWAPTIHAIKVLEGVPTLHQMGSYLRREQRKLGEQIRSESPQLEPRDEVMAHTRWIDITREPPPLSSDGVSLAGVDLAPLVEIAVGVVNGLDFLVRRRRRYQVILVGDIEDVELLATAKSHAIAVEMAIKIAKDFLDSGEAVEIRGK</sequence>
<dbReference type="Proteomes" id="UP000030011">
    <property type="component" value="Unassembled WGS sequence"/>
</dbReference>
<reference evidence="1 2" key="1">
    <citation type="submission" date="2013-08" db="EMBL/GenBank/DDBJ databases">
        <title>The genome sequence of Knoellia subterranea.</title>
        <authorList>
            <person name="Zhu W."/>
            <person name="Wang G."/>
        </authorList>
    </citation>
    <scope>NUCLEOTIDE SEQUENCE [LARGE SCALE GENOMIC DNA]</scope>
    <source>
        <strain evidence="1 2">KCTC 19937</strain>
    </source>
</reference>